<accession>A0AAV7L463</accession>
<evidence type="ECO:0000313" key="1">
    <source>
        <dbReference type="EMBL" id="KAJ1085195.1"/>
    </source>
</evidence>
<dbReference type="Proteomes" id="UP001066276">
    <property type="component" value="Chromosome 12"/>
</dbReference>
<organism evidence="1 2">
    <name type="scientific">Pleurodeles waltl</name>
    <name type="common">Iberian ribbed newt</name>
    <dbReference type="NCBI Taxonomy" id="8319"/>
    <lineage>
        <taxon>Eukaryota</taxon>
        <taxon>Metazoa</taxon>
        <taxon>Chordata</taxon>
        <taxon>Craniata</taxon>
        <taxon>Vertebrata</taxon>
        <taxon>Euteleostomi</taxon>
        <taxon>Amphibia</taxon>
        <taxon>Batrachia</taxon>
        <taxon>Caudata</taxon>
        <taxon>Salamandroidea</taxon>
        <taxon>Salamandridae</taxon>
        <taxon>Pleurodelinae</taxon>
        <taxon>Pleurodeles</taxon>
    </lineage>
</organism>
<proteinExistence type="predicted"/>
<comment type="caution">
    <text evidence="1">The sequence shown here is derived from an EMBL/GenBank/DDBJ whole genome shotgun (WGS) entry which is preliminary data.</text>
</comment>
<sequence>MGRVPAGWKAHSLNCPQTNPVLGNPSTAAYTQETAESSTTTGWKCGGMPEKGYSLHQPTLPYAPAIPQRGLPITGIFNTLGPSRLGHIGVTKRRALQKGMLIEFQVLVGDWDRLRANFYYTAG</sequence>
<reference evidence="1" key="1">
    <citation type="journal article" date="2022" name="bioRxiv">
        <title>Sequencing and chromosome-scale assembly of the giantPleurodeles waltlgenome.</title>
        <authorList>
            <person name="Brown T."/>
            <person name="Elewa A."/>
            <person name="Iarovenko S."/>
            <person name="Subramanian E."/>
            <person name="Araus A.J."/>
            <person name="Petzold A."/>
            <person name="Susuki M."/>
            <person name="Suzuki K.-i.T."/>
            <person name="Hayashi T."/>
            <person name="Toyoda A."/>
            <person name="Oliveira C."/>
            <person name="Osipova E."/>
            <person name="Leigh N.D."/>
            <person name="Simon A."/>
            <person name="Yun M.H."/>
        </authorList>
    </citation>
    <scope>NUCLEOTIDE SEQUENCE</scope>
    <source>
        <strain evidence="1">20211129_DDA</strain>
        <tissue evidence="1">Liver</tissue>
    </source>
</reference>
<dbReference type="EMBL" id="JANPWB010000016">
    <property type="protein sequence ID" value="KAJ1085195.1"/>
    <property type="molecule type" value="Genomic_DNA"/>
</dbReference>
<keyword evidence="2" id="KW-1185">Reference proteome</keyword>
<protein>
    <submittedName>
        <fullName evidence="1">Uncharacterized protein</fullName>
    </submittedName>
</protein>
<name>A0AAV7L463_PLEWA</name>
<dbReference type="AlphaFoldDB" id="A0AAV7L463"/>
<evidence type="ECO:0000313" key="2">
    <source>
        <dbReference type="Proteomes" id="UP001066276"/>
    </source>
</evidence>
<gene>
    <name evidence="1" type="ORF">NDU88_005328</name>
</gene>